<reference evidence="1 3" key="2">
    <citation type="journal article" date="2019" name="Nat. Microbiol.">
        <title>Wide diversity of methane and short-chain alkane metabolisms in uncultured archaea.</title>
        <authorList>
            <person name="Borrel G."/>
            <person name="Adam P.S."/>
            <person name="McKay L.J."/>
            <person name="Chen L.X."/>
            <person name="Sierra-Garcia I.N."/>
            <person name="Sieber C.M."/>
            <person name="Letourneur Q."/>
            <person name="Ghozlane A."/>
            <person name="Andersen G.L."/>
            <person name="Li W.J."/>
            <person name="Hallam S.J."/>
            <person name="Muyzer G."/>
            <person name="de Oliveira V.M."/>
            <person name="Inskeep W.P."/>
            <person name="Banfield J.F."/>
            <person name="Gribaldo S."/>
        </authorList>
    </citation>
    <scope>NUCLEOTIDE SEQUENCE [LARGE SCALE GENOMIC DNA]</scope>
    <source>
        <strain evidence="1">Verst-YHS</strain>
    </source>
</reference>
<comment type="caution">
    <text evidence="1">The sequence shown here is derived from an EMBL/GenBank/DDBJ whole genome shotgun (WGS) entry which is preliminary data.</text>
</comment>
<evidence type="ECO:0000313" key="3">
    <source>
        <dbReference type="Proteomes" id="UP000316080"/>
    </source>
</evidence>
<dbReference type="InterPro" id="IPR023131">
    <property type="entry name" value="Mth639-like_dom_sf"/>
</dbReference>
<evidence type="ECO:0000313" key="1">
    <source>
        <dbReference type="EMBL" id="RZN55811.1"/>
    </source>
</evidence>
<reference evidence="2 4" key="1">
    <citation type="journal article" date="2019" name="Nat. Microbiol.">
        <title>Expanding anaerobic alkane metabolism in the domain of Archaea.</title>
        <authorList>
            <person name="Wang Y."/>
            <person name="Wegener G."/>
            <person name="Hou J."/>
            <person name="Wang F."/>
            <person name="Xiao X."/>
        </authorList>
    </citation>
    <scope>NUCLEOTIDE SEQUENCE [LARGE SCALE GENOMIC DNA]</scope>
    <source>
        <strain evidence="2">WYZ-LMO11</strain>
    </source>
</reference>
<dbReference type="PANTHER" id="PTHR40696:SF1">
    <property type="entry name" value="DUF371 DOMAIN-CONTAINING PROTEIN"/>
    <property type="match status" value="1"/>
</dbReference>
<dbReference type="Gene3D" id="2.60.120.630">
    <property type="entry name" value="mth639 domain like"/>
    <property type="match status" value="1"/>
</dbReference>
<protein>
    <submittedName>
        <fullName evidence="1">DUF371 domain-containing protein</fullName>
    </submittedName>
</protein>
<dbReference type="AlphaFoldDB" id="A0A520KEV5"/>
<dbReference type="EMBL" id="RXIH01000035">
    <property type="protein sequence ID" value="RZN55811.1"/>
    <property type="molecule type" value="Genomic_DNA"/>
</dbReference>
<dbReference type="PANTHER" id="PTHR40696">
    <property type="entry name" value="DUF371 FAMILY PROTEIN"/>
    <property type="match status" value="1"/>
</dbReference>
<accession>A0A520KEV5</accession>
<dbReference type="InterPro" id="IPR007171">
    <property type="entry name" value="DUF371"/>
</dbReference>
<dbReference type="Pfam" id="PF04027">
    <property type="entry name" value="DUF371"/>
    <property type="match status" value="1"/>
</dbReference>
<dbReference type="Proteomes" id="UP000317265">
    <property type="component" value="Unassembled WGS sequence"/>
</dbReference>
<evidence type="ECO:0000313" key="4">
    <source>
        <dbReference type="Proteomes" id="UP000317265"/>
    </source>
</evidence>
<organism evidence="1 3">
    <name type="scientific">Thermoproteota archaeon</name>
    <dbReference type="NCBI Taxonomy" id="2056631"/>
    <lineage>
        <taxon>Archaea</taxon>
        <taxon>Thermoproteota</taxon>
    </lineage>
</organism>
<proteinExistence type="predicted"/>
<dbReference type="Proteomes" id="UP000316080">
    <property type="component" value="Unassembled WGS sequence"/>
</dbReference>
<dbReference type="EMBL" id="QNVI01000058">
    <property type="protein sequence ID" value="TDA38156.1"/>
    <property type="molecule type" value="Genomic_DNA"/>
</dbReference>
<sequence>MLIKFYAKGHPLITATHKTTMEITKDIVKTSHGDCIIATRSELALSDLPIEFKENAKNEKARIGLIIKVNDILEEVWGKGHPLLSFESSKDMVIRKSGYICGRTLMIHADKAAYNLNRDLVNLLKNEKTIIELTLILE</sequence>
<evidence type="ECO:0000313" key="2">
    <source>
        <dbReference type="EMBL" id="TDA38156.1"/>
    </source>
</evidence>
<gene>
    <name evidence="2" type="ORF">DSO09_05075</name>
    <name evidence="1" type="ORF">EF809_04525</name>
</gene>
<name>A0A520KEV5_9CREN</name>